<reference evidence="1" key="1">
    <citation type="journal article" date="2021" name="Nat. Commun.">
        <title>Genetic determinants of endophytism in the Arabidopsis root mycobiome.</title>
        <authorList>
            <person name="Mesny F."/>
            <person name="Miyauchi S."/>
            <person name="Thiergart T."/>
            <person name="Pickel B."/>
            <person name="Atanasova L."/>
            <person name="Karlsson M."/>
            <person name="Huettel B."/>
            <person name="Barry K.W."/>
            <person name="Haridas S."/>
            <person name="Chen C."/>
            <person name="Bauer D."/>
            <person name="Andreopoulos W."/>
            <person name="Pangilinan J."/>
            <person name="LaButti K."/>
            <person name="Riley R."/>
            <person name="Lipzen A."/>
            <person name="Clum A."/>
            <person name="Drula E."/>
            <person name="Henrissat B."/>
            <person name="Kohler A."/>
            <person name="Grigoriev I.V."/>
            <person name="Martin F.M."/>
            <person name="Hacquard S."/>
        </authorList>
    </citation>
    <scope>NUCLEOTIDE SEQUENCE</scope>
    <source>
        <strain evidence="1">MPI-SDFR-AT-0120</strain>
    </source>
</reference>
<name>A0A8K0VSH7_9PLEO</name>
<evidence type="ECO:0000313" key="2">
    <source>
        <dbReference type="Proteomes" id="UP000813461"/>
    </source>
</evidence>
<accession>A0A8K0VSH7</accession>
<evidence type="ECO:0000313" key="1">
    <source>
        <dbReference type="EMBL" id="KAH7070835.1"/>
    </source>
</evidence>
<dbReference type="OrthoDB" id="10584866at2759"/>
<organism evidence="1 2">
    <name type="scientific">Paraphoma chrysanthemicola</name>
    <dbReference type="NCBI Taxonomy" id="798071"/>
    <lineage>
        <taxon>Eukaryota</taxon>
        <taxon>Fungi</taxon>
        <taxon>Dikarya</taxon>
        <taxon>Ascomycota</taxon>
        <taxon>Pezizomycotina</taxon>
        <taxon>Dothideomycetes</taxon>
        <taxon>Pleosporomycetidae</taxon>
        <taxon>Pleosporales</taxon>
        <taxon>Pleosporineae</taxon>
        <taxon>Phaeosphaeriaceae</taxon>
        <taxon>Paraphoma</taxon>
    </lineage>
</organism>
<dbReference type="EMBL" id="JAGMVJ010000026">
    <property type="protein sequence ID" value="KAH7070835.1"/>
    <property type="molecule type" value="Genomic_DNA"/>
</dbReference>
<comment type="caution">
    <text evidence="1">The sequence shown here is derived from an EMBL/GenBank/DDBJ whole genome shotgun (WGS) entry which is preliminary data.</text>
</comment>
<proteinExistence type="predicted"/>
<gene>
    <name evidence="1" type="ORF">FB567DRAFT_554628</name>
</gene>
<dbReference type="AlphaFoldDB" id="A0A8K0VSH7"/>
<protein>
    <submittedName>
        <fullName evidence="1">Uncharacterized protein</fullName>
    </submittedName>
</protein>
<keyword evidence="2" id="KW-1185">Reference proteome</keyword>
<dbReference type="Proteomes" id="UP000813461">
    <property type="component" value="Unassembled WGS sequence"/>
</dbReference>
<sequence>MTEPGAEFNPKEHRLEDILKACKHPIYLKSRKLTQNADGLPDFPDLPDLAEVTALLHQRASIPQHLAKPDNEQPDYWQNYSSNAHTLAIQYAKEAKDLRDQVVKLEYEAGENDSVRDMRNLVKSLSLKQGVVDAQVAKLQDAAEDDQRDSLVTNDTKYTFCAPVKQLEQRMTEKNEARELAWKRDDLPEPLLKDLENKCNQLKEVISELENVADIIPEYKHAIWILSILFLSARDFCTDLLAHVVKFSPDVLDPLVENWICQHERFHIMTDITAREPNFLKCSSTTNDHTAGATAGATAMRVFREAITISVSTYPPPVLDEEDIRDIVKEGFDPSRTTEEVLESLPTKHLLYFDSLEKCRSMDLVGMRKFLHVWNKRWSG</sequence>